<sequence>MSQILPQKRSAATDRPDPPSSTTTTNSQRYTKLLSVLTKSLQQSRDKVESEAAHLIKEIYGDMTSLFTTGEDDDGVTQLVDLLLGKLDTVHDRFNVEKSSSSSNMTKLESILEEQQIQQLLQRVETAIERVEMDEQNFQQDEAADKQSAEEAVKQAHTLRVDSVAGKLRKMTADQFAGYHSHKKKEEYFESLQKELGEVTKENDEMEAALVEKWEEWQKNLGDVKGALGVLQQLGSVEEEEGKGPRDP</sequence>
<protein>
    <submittedName>
        <fullName evidence="3">Uncharacterized protein</fullName>
    </submittedName>
</protein>
<keyword evidence="4" id="KW-1185">Reference proteome</keyword>
<name>A0AAD9DF58_9STRA</name>
<proteinExistence type="predicted"/>
<evidence type="ECO:0000256" key="2">
    <source>
        <dbReference type="SAM" id="MobiDB-lite"/>
    </source>
</evidence>
<evidence type="ECO:0000256" key="1">
    <source>
        <dbReference type="SAM" id="Coils"/>
    </source>
</evidence>
<organism evidence="3 4">
    <name type="scientific">Skeletonema marinoi</name>
    <dbReference type="NCBI Taxonomy" id="267567"/>
    <lineage>
        <taxon>Eukaryota</taxon>
        <taxon>Sar</taxon>
        <taxon>Stramenopiles</taxon>
        <taxon>Ochrophyta</taxon>
        <taxon>Bacillariophyta</taxon>
        <taxon>Coscinodiscophyceae</taxon>
        <taxon>Thalassiosirophycidae</taxon>
        <taxon>Thalassiosirales</taxon>
        <taxon>Skeletonemataceae</taxon>
        <taxon>Skeletonema</taxon>
        <taxon>Skeletonema marinoi-dohrnii complex</taxon>
    </lineage>
</organism>
<dbReference type="Proteomes" id="UP001224775">
    <property type="component" value="Unassembled WGS sequence"/>
</dbReference>
<evidence type="ECO:0000313" key="3">
    <source>
        <dbReference type="EMBL" id="KAK1743535.1"/>
    </source>
</evidence>
<feature type="coiled-coil region" evidence="1">
    <location>
        <begin position="114"/>
        <end position="141"/>
    </location>
</feature>
<accession>A0AAD9DF58</accession>
<dbReference type="AlphaFoldDB" id="A0AAD9DF58"/>
<comment type="caution">
    <text evidence="3">The sequence shown here is derived from an EMBL/GenBank/DDBJ whole genome shotgun (WGS) entry which is preliminary data.</text>
</comment>
<keyword evidence="1" id="KW-0175">Coiled coil</keyword>
<gene>
    <name evidence="3" type="ORF">QTG54_006156</name>
</gene>
<evidence type="ECO:0000313" key="4">
    <source>
        <dbReference type="Proteomes" id="UP001224775"/>
    </source>
</evidence>
<feature type="region of interest" description="Disordered" evidence="2">
    <location>
        <begin position="1"/>
        <end position="29"/>
    </location>
</feature>
<dbReference type="EMBL" id="JATAAI010000009">
    <property type="protein sequence ID" value="KAK1743535.1"/>
    <property type="molecule type" value="Genomic_DNA"/>
</dbReference>
<reference evidence="3" key="1">
    <citation type="submission" date="2023-06" db="EMBL/GenBank/DDBJ databases">
        <title>Survivors Of The Sea: Transcriptome response of Skeletonema marinoi to long-term dormancy.</title>
        <authorList>
            <person name="Pinder M.I.M."/>
            <person name="Kourtchenko O."/>
            <person name="Robertson E.K."/>
            <person name="Larsson T."/>
            <person name="Maumus F."/>
            <person name="Osuna-Cruz C.M."/>
            <person name="Vancaester E."/>
            <person name="Stenow R."/>
            <person name="Vandepoele K."/>
            <person name="Ploug H."/>
            <person name="Bruchert V."/>
            <person name="Godhe A."/>
            <person name="Topel M."/>
        </authorList>
    </citation>
    <scope>NUCLEOTIDE SEQUENCE</scope>
    <source>
        <strain evidence="3">R05AC</strain>
    </source>
</reference>